<accession>A0AAW4UAP1</accession>
<dbReference type="Proteomes" id="UP001197684">
    <property type="component" value="Unassembled WGS sequence"/>
</dbReference>
<protein>
    <submittedName>
        <fullName evidence="2">DUF5050 domain-containing protein</fullName>
    </submittedName>
</protein>
<proteinExistence type="predicted"/>
<gene>
    <name evidence="2" type="ORF">LIZ56_10555</name>
</gene>
<feature type="transmembrane region" description="Helical" evidence="1">
    <location>
        <begin position="60"/>
        <end position="80"/>
    </location>
</feature>
<evidence type="ECO:0000256" key="1">
    <source>
        <dbReference type="SAM" id="Phobius"/>
    </source>
</evidence>
<feature type="transmembrane region" description="Helical" evidence="1">
    <location>
        <begin position="110"/>
        <end position="132"/>
    </location>
</feature>
<dbReference type="RefSeq" id="WP_306780983.1">
    <property type="nucleotide sequence ID" value="NZ_JAJCJK010000015.1"/>
</dbReference>
<dbReference type="EMBL" id="JAJCJK010000015">
    <property type="protein sequence ID" value="MCB6938845.1"/>
    <property type="molecule type" value="Genomic_DNA"/>
</dbReference>
<evidence type="ECO:0000313" key="3">
    <source>
        <dbReference type="Proteomes" id="UP001197684"/>
    </source>
</evidence>
<keyword evidence="1" id="KW-0812">Transmembrane</keyword>
<keyword evidence="1" id="KW-0472">Membrane</keyword>
<name>A0AAW4UAP1_9FIRM</name>
<dbReference type="AlphaFoldDB" id="A0AAW4UAP1"/>
<organism evidence="2 3">
    <name type="scientific">Agathobacter rectalis</name>
    <dbReference type="NCBI Taxonomy" id="39491"/>
    <lineage>
        <taxon>Bacteria</taxon>
        <taxon>Bacillati</taxon>
        <taxon>Bacillota</taxon>
        <taxon>Clostridia</taxon>
        <taxon>Lachnospirales</taxon>
        <taxon>Lachnospiraceae</taxon>
        <taxon>Agathobacter</taxon>
    </lineage>
</organism>
<keyword evidence="1" id="KW-1133">Transmembrane helix</keyword>
<sequence length="418" mass="48462">MDMIRNHKHYARHIFMGLVYKTRHFTDSGILLKYYGKKGEMYMGDIKDVLEIISKINIPWYLKAGIAVIIIILLVIGLLLKGYRQYKNTARDNSNEIKQDWNNLSTKDKIVKVIIIIAVLIIVIISMFLFFYKIEDNNEKSSVENSSQNNSIYTQITISDKKGKIINPIGVDIIKSLNIDGIIYFTYNYCDTVNDKKIYYPVLYKWKKGQSAERISEGACPHFEVVKDSVVYLNSTTDVISHGELYVSRPDGINKRVLDDEIWDFVIDQDYIYYQYCYDTVGAGLGGHALHRMDVNGANSTVVAYEVNSPYLKSDYHNFKIKDGWAIYKNYKIELQDQATGLEKVVMTDKTDIDWLYYTTNQLIKAKPDGTSQIILDEEDSFWYQIDKIDGKWIYYQKGKDKYKIDEDGNNKSLLEKG</sequence>
<reference evidence="2" key="1">
    <citation type="submission" date="2021-10" db="EMBL/GenBank/DDBJ databases">
        <title>Collection of gut derived symbiotic bacterial strains cultured from healthy donors.</title>
        <authorList>
            <person name="Lin H."/>
            <person name="Littmann E."/>
            <person name="Kohout C."/>
            <person name="Pamer E.G."/>
        </authorList>
    </citation>
    <scope>NUCLEOTIDE SEQUENCE</scope>
    <source>
        <strain evidence="2">DFI.9.42</strain>
    </source>
</reference>
<evidence type="ECO:0000313" key="2">
    <source>
        <dbReference type="EMBL" id="MCB6938845.1"/>
    </source>
</evidence>
<comment type="caution">
    <text evidence="2">The sequence shown here is derived from an EMBL/GenBank/DDBJ whole genome shotgun (WGS) entry which is preliminary data.</text>
</comment>